<keyword evidence="2 3" id="KW-0479">Metal-binding</keyword>
<reference evidence="4" key="1">
    <citation type="journal article" date="2014" name="Genome Announc.">
        <title>Draft Genome Sequences of Marine Flavobacterium Nonlabens Strains NR17, NR24, NR27, NR32, NR33, and Ara13.</title>
        <authorList>
            <person name="Nakanishi M."/>
            <person name="Meirelles P."/>
            <person name="Suzuki R."/>
            <person name="Takatani N."/>
            <person name="Mino S."/>
            <person name="Suda W."/>
            <person name="Oshima K."/>
            <person name="Hattori M."/>
            <person name="Ohkuma M."/>
            <person name="Hosokawa M."/>
            <person name="Miyashita K."/>
            <person name="Thompson F.L."/>
            <person name="Niwa A."/>
            <person name="Sawabe T."/>
            <person name="Sawabe T."/>
        </authorList>
    </citation>
    <scope>NUCLEOTIDE SEQUENCE [LARGE SCALE GENOMIC DNA]</scope>
    <source>
        <strain evidence="4">JCM 19294</strain>
    </source>
</reference>
<keyword evidence="5" id="KW-1185">Reference proteome</keyword>
<dbReference type="Gene3D" id="1.20.120.450">
    <property type="entry name" value="dinb family like domain"/>
    <property type="match status" value="1"/>
</dbReference>
<accession>A0A090PYN4</accession>
<gene>
    <name evidence="4" type="ORF">JCM19294_2751</name>
</gene>
<organism evidence="4 5">
    <name type="scientific">Nonlabens tegetincola</name>
    <dbReference type="NCBI Taxonomy" id="323273"/>
    <lineage>
        <taxon>Bacteria</taxon>
        <taxon>Pseudomonadati</taxon>
        <taxon>Bacteroidota</taxon>
        <taxon>Flavobacteriia</taxon>
        <taxon>Flavobacteriales</taxon>
        <taxon>Flavobacteriaceae</taxon>
        <taxon>Nonlabens</taxon>
    </lineage>
</organism>
<evidence type="ECO:0000256" key="2">
    <source>
        <dbReference type="ARBA" id="ARBA00022723"/>
    </source>
</evidence>
<dbReference type="eggNOG" id="COG2318">
    <property type="taxonomic scope" value="Bacteria"/>
</dbReference>
<protein>
    <recommendedName>
        <fullName evidence="6">DinB family protein</fullName>
    </recommendedName>
</protein>
<feature type="binding site" evidence="3">
    <location>
        <position position="51"/>
    </location>
    <ligand>
        <name>a divalent metal cation</name>
        <dbReference type="ChEBI" id="CHEBI:60240"/>
    </ligand>
</feature>
<comment type="caution">
    <text evidence="4">The sequence shown here is derived from an EMBL/GenBank/DDBJ whole genome shotgun (WGS) entry which is preliminary data.</text>
</comment>
<proteinExistence type="inferred from homology"/>
<evidence type="ECO:0008006" key="6">
    <source>
        <dbReference type="Google" id="ProtNLM"/>
    </source>
</evidence>
<dbReference type="EMBL" id="BBML01000001">
    <property type="protein sequence ID" value="GAK95969.1"/>
    <property type="molecule type" value="Genomic_DNA"/>
</dbReference>
<evidence type="ECO:0000256" key="3">
    <source>
        <dbReference type="PIRSR" id="PIRSR607837-1"/>
    </source>
</evidence>
<dbReference type="Pfam" id="PF05163">
    <property type="entry name" value="DinB"/>
    <property type="match status" value="1"/>
</dbReference>
<sequence length="154" mass="18129">MAQQSTVKGAFLEKWSNSKEYLVEIAQSMPEELYNYRPTEREMTFKGQLLHVIGNMKWLSTSYFSNEKFERETYDPNLTKQQVLELLEATFDEVYQRIESISESELSVEVDFFAGKKSKLQILNLLQDHVTHHRGQLIVYINMKGIKPPRYVGW</sequence>
<dbReference type="AlphaFoldDB" id="A0A090PYN4"/>
<name>A0A090PYN4_9FLAO</name>
<feature type="binding site" evidence="3">
    <location>
        <position position="129"/>
    </location>
    <ligand>
        <name>a divalent metal cation</name>
        <dbReference type="ChEBI" id="CHEBI:60240"/>
    </ligand>
</feature>
<dbReference type="GO" id="GO:0046872">
    <property type="term" value="F:metal ion binding"/>
    <property type="evidence" value="ECO:0007669"/>
    <property type="project" value="UniProtKB-KW"/>
</dbReference>
<dbReference type="SUPFAM" id="SSF109854">
    <property type="entry name" value="DinB/YfiT-like putative metalloenzymes"/>
    <property type="match status" value="1"/>
</dbReference>
<evidence type="ECO:0000256" key="1">
    <source>
        <dbReference type="ARBA" id="ARBA00008635"/>
    </source>
</evidence>
<dbReference type="InterPro" id="IPR007837">
    <property type="entry name" value="DinB"/>
</dbReference>
<comment type="similarity">
    <text evidence="1">Belongs to the DinB family.</text>
</comment>
<evidence type="ECO:0000313" key="4">
    <source>
        <dbReference type="EMBL" id="GAK95969.1"/>
    </source>
</evidence>
<dbReference type="InterPro" id="IPR034660">
    <property type="entry name" value="DinB/YfiT-like"/>
</dbReference>
<feature type="binding site" evidence="3">
    <location>
        <position position="133"/>
    </location>
    <ligand>
        <name>a divalent metal cation</name>
        <dbReference type="ChEBI" id="CHEBI:60240"/>
    </ligand>
</feature>
<dbReference type="Proteomes" id="UP000029221">
    <property type="component" value="Unassembled WGS sequence"/>
</dbReference>
<dbReference type="STRING" id="319236.BST91_11040"/>
<evidence type="ECO:0000313" key="5">
    <source>
        <dbReference type="Proteomes" id="UP000029221"/>
    </source>
</evidence>